<dbReference type="NCBIfam" id="TIGR00546">
    <property type="entry name" value="lnt"/>
    <property type="match status" value="1"/>
</dbReference>
<dbReference type="Gene3D" id="3.60.110.10">
    <property type="entry name" value="Carbon-nitrogen hydrolase"/>
    <property type="match status" value="1"/>
</dbReference>
<dbReference type="InterPro" id="IPR045378">
    <property type="entry name" value="LNT_N"/>
</dbReference>
<keyword evidence="11" id="KW-1185">Reference proteome</keyword>
<evidence type="ECO:0000256" key="1">
    <source>
        <dbReference type="ARBA" id="ARBA00004651"/>
    </source>
</evidence>
<dbReference type="SUPFAM" id="SSF56317">
    <property type="entry name" value="Carbon-nitrogen hydrolase"/>
    <property type="match status" value="1"/>
</dbReference>
<feature type="domain" description="CN hydrolase" evidence="9">
    <location>
        <begin position="239"/>
        <end position="480"/>
    </location>
</feature>
<keyword evidence="4 8" id="KW-0812">Transmembrane</keyword>
<dbReference type="OrthoDB" id="9811121at2"/>
<keyword evidence="6 8" id="KW-0472">Membrane</keyword>
<keyword evidence="5 8" id="KW-1133">Transmembrane helix</keyword>
<comment type="catalytic activity">
    <reaction evidence="8">
        <text>N-terminal S-1,2-diacyl-sn-glyceryl-L-cysteinyl-[lipoprotein] + a glycerophospholipid = N-acyl-S-1,2-diacyl-sn-glyceryl-L-cysteinyl-[lipoprotein] + a 2-acyl-sn-glycero-3-phospholipid + H(+)</text>
        <dbReference type="Rhea" id="RHEA:48228"/>
        <dbReference type="Rhea" id="RHEA-COMP:14681"/>
        <dbReference type="Rhea" id="RHEA-COMP:14684"/>
        <dbReference type="ChEBI" id="CHEBI:15378"/>
        <dbReference type="ChEBI" id="CHEBI:136912"/>
        <dbReference type="ChEBI" id="CHEBI:140656"/>
        <dbReference type="ChEBI" id="CHEBI:140657"/>
        <dbReference type="ChEBI" id="CHEBI:140660"/>
        <dbReference type="EC" id="2.3.1.269"/>
    </reaction>
</comment>
<keyword evidence="3 8" id="KW-0808">Transferase</keyword>
<sequence>MTAFLLLSISALFFSLPLYYPDLYFLSWFALFPFLIVQFKAIDQPLNRIFIQGTVWGFLLACFSVNFLYYPLQIYTNFKLLVLLLILMLLFILLTIVYGLFFLFYYFLTFRILKLKEQFNPYLFAVSWVIFEFIRYHLFFFFPFLNPAYTQASCKFMVQLAGLGGIWSLTLAVILINALFFKFYLKQQKRDLLAILLVFLLIFSYGSFNLEKYKPAEFAINQTSLKDFRPKKLIKVGLITSRIRQSDKWRADQINNNFNLITMAAEKLNSADLIITPETALTIDLNKDNYFQQKFLTLVKENFAFPLQVGSLASQNNLTGNQYFNSIFLIDSAGQFLDRYNKVKLVYGGEYFPLERILNKVFSEFNFNSLAEGDEIKIFNYNNLQWKTVICSEILYPDFVKKQAAQVQFIVNETNEAWFANSRLLKNIMWQASVLRAVENRKIVIKTGNLAYSGIIYPDGSYQKVSDINNYHLLKFWVKK</sequence>
<keyword evidence="10" id="KW-0449">Lipoprotein</keyword>
<dbReference type="InterPro" id="IPR004563">
    <property type="entry name" value="Apolipo_AcylTrfase"/>
</dbReference>
<organism evidence="10 11">
    <name type="scientific">Halanaerobium salsuginis</name>
    <dbReference type="NCBI Taxonomy" id="29563"/>
    <lineage>
        <taxon>Bacteria</taxon>
        <taxon>Bacillati</taxon>
        <taxon>Bacillota</taxon>
        <taxon>Clostridia</taxon>
        <taxon>Halanaerobiales</taxon>
        <taxon>Halanaerobiaceae</taxon>
        <taxon>Halanaerobium</taxon>
    </lineage>
</organism>
<feature type="transmembrane region" description="Helical" evidence="8">
    <location>
        <begin position="192"/>
        <end position="208"/>
    </location>
</feature>
<dbReference type="InterPro" id="IPR003010">
    <property type="entry name" value="C-N_Hydrolase"/>
</dbReference>
<keyword evidence="7 8" id="KW-0012">Acyltransferase</keyword>
<feature type="transmembrane region" description="Helical" evidence="8">
    <location>
        <begin position="156"/>
        <end position="180"/>
    </location>
</feature>
<feature type="transmembrane region" description="Helical" evidence="8">
    <location>
        <begin position="23"/>
        <end position="42"/>
    </location>
</feature>
<dbReference type="Pfam" id="PF20154">
    <property type="entry name" value="LNT_N"/>
    <property type="match status" value="1"/>
</dbReference>
<evidence type="ECO:0000313" key="10">
    <source>
        <dbReference type="EMBL" id="SFL63374.1"/>
    </source>
</evidence>
<gene>
    <name evidence="8" type="primary">lnt</name>
    <name evidence="10" type="ORF">SAMN02983006_01654</name>
</gene>
<dbReference type="GO" id="GO:0016410">
    <property type="term" value="F:N-acyltransferase activity"/>
    <property type="evidence" value="ECO:0007669"/>
    <property type="project" value="UniProtKB-UniRule"/>
</dbReference>
<dbReference type="Proteomes" id="UP000199006">
    <property type="component" value="Unassembled WGS sequence"/>
</dbReference>
<dbReference type="EMBL" id="FOTI01000021">
    <property type="protein sequence ID" value="SFL63374.1"/>
    <property type="molecule type" value="Genomic_DNA"/>
</dbReference>
<protein>
    <recommendedName>
        <fullName evidence="8">Apolipoprotein N-acyltransferase</fullName>
        <shortName evidence="8">ALP N-acyltransferase</shortName>
        <ecNumber evidence="8">2.3.1.269</ecNumber>
    </recommendedName>
</protein>
<reference evidence="10 11" key="1">
    <citation type="submission" date="2016-10" db="EMBL/GenBank/DDBJ databases">
        <authorList>
            <person name="de Groot N.N."/>
        </authorList>
    </citation>
    <scope>NUCLEOTIDE SEQUENCE [LARGE SCALE GENOMIC DNA]</scope>
    <source>
        <strain evidence="10 11">ATCC 51327</strain>
    </source>
</reference>
<dbReference type="GO" id="GO:0005886">
    <property type="term" value="C:plasma membrane"/>
    <property type="evidence" value="ECO:0007669"/>
    <property type="project" value="UniProtKB-SubCell"/>
</dbReference>
<comment type="pathway">
    <text evidence="8">Protein modification; lipoprotein biosynthesis (N-acyl transfer).</text>
</comment>
<dbReference type="EC" id="2.3.1.269" evidence="8"/>
<evidence type="ECO:0000256" key="5">
    <source>
        <dbReference type="ARBA" id="ARBA00022989"/>
    </source>
</evidence>
<dbReference type="PANTHER" id="PTHR38686">
    <property type="entry name" value="APOLIPOPROTEIN N-ACYLTRANSFERASE"/>
    <property type="match status" value="1"/>
</dbReference>
<proteinExistence type="inferred from homology"/>
<evidence type="ECO:0000256" key="7">
    <source>
        <dbReference type="ARBA" id="ARBA00023315"/>
    </source>
</evidence>
<accession>A0A1I4JA07</accession>
<comment type="function">
    <text evidence="8">Catalyzes the phospholipid dependent N-acylation of the N-terminal cysteine of apolipoprotein, the last step in lipoprotein maturation.</text>
</comment>
<evidence type="ECO:0000256" key="4">
    <source>
        <dbReference type="ARBA" id="ARBA00022692"/>
    </source>
</evidence>
<feature type="transmembrane region" description="Helical" evidence="8">
    <location>
        <begin position="49"/>
        <end position="69"/>
    </location>
</feature>
<dbReference type="RefSeq" id="WP_089861752.1">
    <property type="nucleotide sequence ID" value="NZ_FOTI01000021.1"/>
</dbReference>
<dbReference type="AlphaFoldDB" id="A0A1I4JA07"/>
<feature type="transmembrane region" description="Helical" evidence="8">
    <location>
        <begin position="119"/>
        <end position="144"/>
    </location>
</feature>
<dbReference type="InterPro" id="IPR036526">
    <property type="entry name" value="C-N_Hydrolase_sf"/>
</dbReference>
<evidence type="ECO:0000313" key="11">
    <source>
        <dbReference type="Proteomes" id="UP000199006"/>
    </source>
</evidence>
<feature type="transmembrane region" description="Helical" evidence="8">
    <location>
        <begin position="81"/>
        <end position="107"/>
    </location>
</feature>
<keyword evidence="2 8" id="KW-1003">Cell membrane</keyword>
<comment type="similarity">
    <text evidence="8">Belongs to the CN hydrolase family. Apolipoprotein N-acyltransferase subfamily.</text>
</comment>
<dbReference type="Pfam" id="PF00795">
    <property type="entry name" value="CN_hydrolase"/>
    <property type="match status" value="1"/>
</dbReference>
<evidence type="ECO:0000256" key="2">
    <source>
        <dbReference type="ARBA" id="ARBA00022475"/>
    </source>
</evidence>
<evidence type="ECO:0000256" key="6">
    <source>
        <dbReference type="ARBA" id="ARBA00023136"/>
    </source>
</evidence>
<evidence type="ECO:0000256" key="3">
    <source>
        <dbReference type="ARBA" id="ARBA00022679"/>
    </source>
</evidence>
<dbReference type="STRING" id="29563.SAMN02983006_01654"/>
<evidence type="ECO:0000256" key="8">
    <source>
        <dbReference type="HAMAP-Rule" id="MF_01148"/>
    </source>
</evidence>
<dbReference type="GO" id="GO:0042158">
    <property type="term" value="P:lipoprotein biosynthetic process"/>
    <property type="evidence" value="ECO:0007669"/>
    <property type="project" value="UniProtKB-UniRule"/>
</dbReference>
<name>A0A1I4JA07_9FIRM</name>
<dbReference type="UniPathway" id="UPA00666"/>
<evidence type="ECO:0000259" key="9">
    <source>
        <dbReference type="PROSITE" id="PS50263"/>
    </source>
</evidence>
<dbReference type="PANTHER" id="PTHR38686:SF1">
    <property type="entry name" value="APOLIPOPROTEIN N-ACYLTRANSFERASE"/>
    <property type="match status" value="1"/>
</dbReference>
<comment type="subcellular location">
    <subcellularLocation>
        <location evidence="1 8">Cell membrane</location>
        <topology evidence="1 8">Multi-pass membrane protein</topology>
    </subcellularLocation>
</comment>
<dbReference type="PROSITE" id="PS50263">
    <property type="entry name" value="CN_HYDROLASE"/>
    <property type="match status" value="1"/>
</dbReference>
<dbReference type="HAMAP" id="MF_01148">
    <property type="entry name" value="Lnt"/>
    <property type="match status" value="1"/>
</dbReference>